<feature type="region of interest" description="Disordered" evidence="1">
    <location>
        <begin position="157"/>
        <end position="191"/>
    </location>
</feature>
<feature type="compositionally biased region" description="Pro residues" evidence="1">
    <location>
        <begin position="80"/>
        <end position="89"/>
    </location>
</feature>
<gene>
    <name evidence="4" type="ORF">SAMN05192548_1007188</name>
</gene>
<feature type="compositionally biased region" description="Low complexity" evidence="1">
    <location>
        <begin position="58"/>
        <end position="79"/>
    </location>
</feature>
<dbReference type="AlphaFoldDB" id="A0A1M6MIY2"/>
<sequence>MSDSGVSSPRKVSRSLVRRIGLIAMVGLIMAGSLASLDAEARRMGGSRSIGRQSNTVQQQQAAPTQPSPTNQATQRAQPAPAPAAPAPQPNRSRWLGPIAGLAAGLGIAALLSHFGLGGAFASAMANIIVIALIAMIAIWLIRRFMGRKRDAAHPAYAGGAPTLNSGGTGYSQEPRYTAPPTGSYLEPQGNPLTTPSINAVPAVPAGFDSEAFLRNAKVYFVRLQAAWDVGNMDDIREFTTPEMFAEVRVDLSSRGAEPNQTDVVQLNAELLGVEERANEYFASVRFSGLIREAPGAAAEPFVEVWNLSKSNRAGEGWLLAGIQQVAQH</sequence>
<evidence type="ECO:0000313" key="4">
    <source>
        <dbReference type="EMBL" id="SHJ83354.1"/>
    </source>
</evidence>
<dbReference type="Proteomes" id="UP000184395">
    <property type="component" value="Unassembled WGS sequence"/>
</dbReference>
<dbReference type="PANTHER" id="PTHR41542">
    <property type="entry name" value="BLL5807 PROTEIN"/>
    <property type="match status" value="1"/>
</dbReference>
<feature type="transmembrane region" description="Helical" evidence="2">
    <location>
        <begin position="95"/>
        <end position="115"/>
    </location>
</feature>
<dbReference type="EMBL" id="FRAB01000007">
    <property type="protein sequence ID" value="SHJ83354.1"/>
    <property type="molecule type" value="Genomic_DNA"/>
</dbReference>
<dbReference type="SUPFAM" id="SSF54427">
    <property type="entry name" value="NTF2-like"/>
    <property type="match status" value="1"/>
</dbReference>
<accession>A0A1M6MIY2</accession>
<keyword evidence="2" id="KW-0812">Transmembrane</keyword>
<evidence type="ECO:0000259" key="3">
    <source>
        <dbReference type="SMART" id="SM00978"/>
    </source>
</evidence>
<dbReference type="PANTHER" id="PTHR41542:SF1">
    <property type="entry name" value="BLL5807 PROTEIN"/>
    <property type="match status" value="1"/>
</dbReference>
<evidence type="ECO:0000256" key="1">
    <source>
        <dbReference type="SAM" id="MobiDB-lite"/>
    </source>
</evidence>
<dbReference type="Pfam" id="PF04280">
    <property type="entry name" value="Tim44"/>
    <property type="match status" value="1"/>
</dbReference>
<dbReference type="OrthoDB" id="5297955at2"/>
<keyword evidence="2" id="KW-1133">Transmembrane helix</keyword>
<dbReference type="InterPro" id="IPR032710">
    <property type="entry name" value="NTF2-like_dom_sf"/>
</dbReference>
<feature type="transmembrane region" description="Helical" evidence="2">
    <location>
        <begin position="121"/>
        <end position="142"/>
    </location>
</feature>
<feature type="domain" description="Tim44-like" evidence="3">
    <location>
        <begin position="194"/>
        <end position="325"/>
    </location>
</feature>
<dbReference type="STRING" id="169427.SAMN05192548_1007188"/>
<protein>
    <submittedName>
        <fullName evidence="4">Predicted lipid-binding transport protein, Tim44 family</fullName>
    </submittedName>
</protein>
<evidence type="ECO:0000313" key="5">
    <source>
        <dbReference type="Proteomes" id="UP000184395"/>
    </source>
</evidence>
<dbReference type="SMART" id="SM00978">
    <property type="entry name" value="Tim44"/>
    <property type="match status" value="1"/>
</dbReference>
<keyword evidence="2" id="KW-0472">Membrane</keyword>
<dbReference type="InterPro" id="IPR007379">
    <property type="entry name" value="Tim44-like_dom"/>
</dbReference>
<proteinExistence type="predicted"/>
<feature type="region of interest" description="Disordered" evidence="1">
    <location>
        <begin position="45"/>
        <end position="93"/>
    </location>
</feature>
<evidence type="ECO:0000256" key="2">
    <source>
        <dbReference type="SAM" id="Phobius"/>
    </source>
</evidence>
<dbReference type="RefSeq" id="WP_073428286.1">
    <property type="nucleotide sequence ID" value="NZ_CADFGY010000005.1"/>
</dbReference>
<feature type="transmembrane region" description="Helical" evidence="2">
    <location>
        <begin position="20"/>
        <end position="39"/>
    </location>
</feature>
<name>A0A1M6MIY2_9BURK</name>
<organism evidence="4 5">
    <name type="scientific">Paraburkholderia terricola</name>
    <dbReference type="NCBI Taxonomy" id="169427"/>
    <lineage>
        <taxon>Bacteria</taxon>
        <taxon>Pseudomonadati</taxon>
        <taxon>Pseudomonadota</taxon>
        <taxon>Betaproteobacteria</taxon>
        <taxon>Burkholderiales</taxon>
        <taxon>Burkholderiaceae</taxon>
        <taxon>Paraburkholderia</taxon>
    </lineage>
</organism>
<reference evidence="4 5" key="1">
    <citation type="submission" date="2016-11" db="EMBL/GenBank/DDBJ databases">
        <authorList>
            <person name="Jaros S."/>
            <person name="Januszkiewicz K."/>
            <person name="Wedrychowicz H."/>
        </authorList>
    </citation>
    <scope>NUCLEOTIDE SEQUENCE [LARGE SCALE GENOMIC DNA]</scope>
    <source>
        <strain evidence="4 5">LMG 20594</strain>
    </source>
</reference>